<sequence length="540" mass="60918">MDTLFRLVSLQSADQSFNTNNNNNNNNNNTTSRTSSSSRSSKHTSNTTNNNYHHYHQEEECSNFFMDEDDFSSSSSKQFYPYHHHLTPPSTTTTTTTTTTATGGAATPTHTNTSITSSSTHHHGAFDQQQQQHDHHQFSSSSFSPAPAPDLNLDFTSGKWASDLLLETGRAIADKNSSRVQQLMWMLNELSSPYGDTDQKLTAYFLQALFSRMTDSGQRCYQTLTSASEKNCSFESTRKMVLKFQEVSPWTTFGHAASNGAILEAFEGESKLHIVDFSNTYCTQWPTLLEALATRTDETPHLRLSTVVTATRGSMATMQKVMKEISNRMEKFARLMGVPFKFNIVHHTGDLSNLNFSELDLQDDEALAINCVGTLHSVPPVANRRDVVLSMFRQLQPKIVAVVEEEADFDVGVDGFEFVKGFQECLRWYRVYFESLDETFSKTSNERLMLERAAGRSLVDLLACPAAESVERREVADRWSYRLRSTGFNPVGYSDDVSDDVRALLRRYKEGWSMTHSSDVPGIFLTWKDQPLVWASAWKP</sequence>
<dbReference type="Pfam" id="PF03514">
    <property type="entry name" value="GRAS"/>
    <property type="match status" value="1"/>
</dbReference>
<evidence type="ECO:0000313" key="5">
    <source>
        <dbReference type="EMBL" id="KAK9165333.1"/>
    </source>
</evidence>
<protein>
    <recommendedName>
        <fullName evidence="7">SHORT-ROOT protein</fullName>
    </recommendedName>
</protein>
<evidence type="ECO:0000256" key="4">
    <source>
        <dbReference type="SAM" id="MobiDB-lite"/>
    </source>
</evidence>
<evidence type="ECO:0000256" key="3">
    <source>
        <dbReference type="PROSITE-ProRule" id="PRU01191"/>
    </source>
</evidence>
<accession>A0AAP0L7S3</accession>
<comment type="caution">
    <text evidence="5">The sequence shown here is derived from an EMBL/GenBank/DDBJ whole genome shotgun (WGS) entry which is preliminary data.</text>
</comment>
<feature type="region of interest" description="SAW" evidence="3">
    <location>
        <begin position="463"/>
        <end position="539"/>
    </location>
</feature>
<proteinExistence type="inferred from homology"/>
<comment type="caution">
    <text evidence="3">Lacks conserved residue(s) required for the propagation of feature annotation.</text>
</comment>
<feature type="short sequence motif" description="VHIID" evidence="3">
    <location>
        <begin position="272"/>
        <end position="276"/>
    </location>
</feature>
<name>A0AAP0L7S3_9MAGN</name>
<dbReference type="Proteomes" id="UP001419268">
    <property type="component" value="Unassembled WGS sequence"/>
</dbReference>
<keyword evidence="6" id="KW-1185">Reference proteome</keyword>
<comment type="similarity">
    <text evidence="3">Belongs to the GRAS family.</text>
</comment>
<gene>
    <name evidence="5" type="ORF">Scep_000524</name>
</gene>
<reference evidence="5 6" key="1">
    <citation type="submission" date="2024-01" db="EMBL/GenBank/DDBJ databases">
        <title>Genome assemblies of Stephania.</title>
        <authorList>
            <person name="Yang L."/>
        </authorList>
    </citation>
    <scope>NUCLEOTIDE SEQUENCE [LARGE SCALE GENOMIC DNA]</scope>
    <source>
        <strain evidence="5">JXDWG</strain>
        <tissue evidence="5">Leaf</tissue>
    </source>
</reference>
<evidence type="ECO:0000256" key="2">
    <source>
        <dbReference type="ARBA" id="ARBA00023163"/>
    </source>
</evidence>
<feature type="compositionally biased region" description="Low complexity" evidence="4">
    <location>
        <begin position="87"/>
        <end position="119"/>
    </location>
</feature>
<dbReference type="InterPro" id="IPR005202">
    <property type="entry name" value="TF_GRAS"/>
</dbReference>
<keyword evidence="1" id="KW-0805">Transcription regulation</keyword>
<organism evidence="5 6">
    <name type="scientific">Stephania cephalantha</name>
    <dbReference type="NCBI Taxonomy" id="152367"/>
    <lineage>
        <taxon>Eukaryota</taxon>
        <taxon>Viridiplantae</taxon>
        <taxon>Streptophyta</taxon>
        <taxon>Embryophyta</taxon>
        <taxon>Tracheophyta</taxon>
        <taxon>Spermatophyta</taxon>
        <taxon>Magnoliopsida</taxon>
        <taxon>Ranunculales</taxon>
        <taxon>Menispermaceae</taxon>
        <taxon>Menispermoideae</taxon>
        <taxon>Cissampelideae</taxon>
        <taxon>Stephania</taxon>
    </lineage>
</organism>
<evidence type="ECO:0000313" key="6">
    <source>
        <dbReference type="Proteomes" id="UP001419268"/>
    </source>
</evidence>
<keyword evidence="2" id="KW-0804">Transcription</keyword>
<dbReference type="EMBL" id="JBBNAG010000001">
    <property type="protein sequence ID" value="KAK9165333.1"/>
    <property type="molecule type" value="Genomic_DNA"/>
</dbReference>
<feature type="region of interest" description="Disordered" evidence="4">
    <location>
        <begin position="15"/>
        <end position="53"/>
    </location>
</feature>
<dbReference type="AlphaFoldDB" id="A0AAP0L7S3"/>
<feature type="compositionally biased region" description="Low complexity" evidence="4">
    <location>
        <begin position="18"/>
        <end position="51"/>
    </location>
</feature>
<dbReference type="PROSITE" id="PS50985">
    <property type="entry name" value="GRAS"/>
    <property type="match status" value="1"/>
</dbReference>
<evidence type="ECO:0000256" key="1">
    <source>
        <dbReference type="ARBA" id="ARBA00023015"/>
    </source>
</evidence>
<feature type="region of interest" description="Disordered" evidence="4">
    <location>
        <begin position="82"/>
        <end position="144"/>
    </location>
</feature>
<evidence type="ECO:0008006" key="7">
    <source>
        <dbReference type="Google" id="ProtNLM"/>
    </source>
</evidence>
<feature type="region of interest" description="VHIID" evidence="3">
    <location>
        <begin position="241"/>
        <end position="306"/>
    </location>
</feature>
<dbReference type="PANTHER" id="PTHR31636">
    <property type="entry name" value="OSJNBA0084A10.13 PROTEIN-RELATED"/>
    <property type="match status" value="1"/>
</dbReference>